<comment type="caution">
    <text evidence="2">The sequence shown here is derived from an EMBL/GenBank/DDBJ whole genome shotgun (WGS) entry which is preliminary data.</text>
</comment>
<dbReference type="Proteomes" id="UP001174909">
    <property type="component" value="Unassembled WGS sequence"/>
</dbReference>
<keyword evidence="1" id="KW-0812">Transmembrane</keyword>
<name>A0AA35S009_GEOBA</name>
<accession>A0AA35S009</accession>
<organism evidence="2 3">
    <name type="scientific">Geodia barretti</name>
    <name type="common">Barrett's horny sponge</name>
    <dbReference type="NCBI Taxonomy" id="519541"/>
    <lineage>
        <taxon>Eukaryota</taxon>
        <taxon>Metazoa</taxon>
        <taxon>Porifera</taxon>
        <taxon>Demospongiae</taxon>
        <taxon>Heteroscleromorpha</taxon>
        <taxon>Tetractinellida</taxon>
        <taxon>Astrophorina</taxon>
        <taxon>Geodiidae</taxon>
        <taxon>Geodia</taxon>
    </lineage>
</organism>
<keyword evidence="3" id="KW-1185">Reference proteome</keyword>
<feature type="transmembrane region" description="Helical" evidence="1">
    <location>
        <begin position="110"/>
        <end position="131"/>
    </location>
</feature>
<reference evidence="2" key="1">
    <citation type="submission" date="2023-03" db="EMBL/GenBank/DDBJ databases">
        <authorList>
            <person name="Steffen K."/>
            <person name="Cardenas P."/>
        </authorList>
    </citation>
    <scope>NUCLEOTIDE SEQUENCE</scope>
</reference>
<feature type="transmembrane region" description="Helical" evidence="1">
    <location>
        <begin position="387"/>
        <end position="411"/>
    </location>
</feature>
<sequence length="435" mass="47939">MAEAPSDPMPTYSQVPSAAVDSAGGGHILVHGGGSVFNSYGSSEADDEELAVNDGDTQHENASENFERLAVGAQRLIPADTHVLEERKEAPGYVSICEGPKQCLICTSDFGAVLLSALLVLVAIFSVIMLYRNTMLSGSTLCTEYEALTTETILCGMGDSCSASGMNVSVGGQYTTNQAIKTWLVPRDELKSYNRQREPVRFEGPLTSSILFSSPTVTYYSWRETVVSGNCCIINNGGTTAQVTLEIFPTYHSAIKPIQKDAIFMENISVKSNNTQCFDKWGPGKPFVAEIDGYFFFSLSTSTEVNYIFEMVTKQVYVNGMQYRDPHYFTSSNYSALAYGKCFENSGVHKQPEDYIILCKAISEDVETESLEILSCPLHLSSPYKNLWLSLMAVFSILALIFIVIAACIFWRGKLWKIRKQPQQECTTDSSELLV</sequence>
<evidence type="ECO:0000256" key="1">
    <source>
        <dbReference type="SAM" id="Phobius"/>
    </source>
</evidence>
<gene>
    <name evidence="2" type="ORF">GBAR_LOCUS12471</name>
</gene>
<protein>
    <submittedName>
        <fullName evidence="2">Uncharacterized protein</fullName>
    </submittedName>
</protein>
<dbReference type="EMBL" id="CASHTH010001855">
    <property type="protein sequence ID" value="CAI8020938.1"/>
    <property type="molecule type" value="Genomic_DNA"/>
</dbReference>
<keyword evidence="1" id="KW-0472">Membrane</keyword>
<evidence type="ECO:0000313" key="3">
    <source>
        <dbReference type="Proteomes" id="UP001174909"/>
    </source>
</evidence>
<dbReference type="AlphaFoldDB" id="A0AA35S009"/>
<keyword evidence="1" id="KW-1133">Transmembrane helix</keyword>
<proteinExistence type="predicted"/>
<evidence type="ECO:0000313" key="2">
    <source>
        <dbReference type="EMBL" id="CAI8020938.1"/>
    </source>
</evidence>